<accession>A0ABT6SWG5</accession>
<comment type="caution">
    <text evidence="1">The sequence shown here is derived from an EMBL/GenBank/DDBJ whole genome shotgun (WGS) entry which is preliminary data.</text>
</comment>
<organism evidence="1 2">
    <name type="scientific">Streptomyces luteolus</name>
    <dbReference type="NCBI Taxonomy" id="3043615"/>
    <lineage>
        <taxon>Bacteria</taxon>
        <taxon>Bacillati</taxon>
        <taxon>Actinomycetota</taxon>
        <taxon>Actinomycetes</taxon>
        <taxon>Kitasatosporales</taxon>
        <taxon>Streptomycetaceae</taxon>
        <taxon>Streptomyces</taxon>
    </lineage>
</organism>
<proteinExistence type="predicted"/>
<sequence>MQFVGFFCEIEPDNPDVYSAPISLALAGADGYPAEEMARYLESGHPIFDVMEGTRDVVGDLFHSPGGSSLLTDGRFVWRVDLASYVKHYCLGLSDEFLNHAAGHSYQVPDVPFRQLLEISVSAAGRLGYR</sequence>
<dbReference type="EMBL" id="JASCIS010000013">
    <property type="protein sequence ID" value="MDI3419943.1"/>
    <property type="molecule type" value="Genomic_DNA"/>
</dbReference>
<name>A0ABT6SWG5_9ACTN</name>
<gene>
    <name evidence="1" type="ORF">QIT00_15450</name>
</gene>
<protein>
    <submittedName>
        <fullName evidence="1">Uncharacterized protein</fullName>
    </submittedName>
</protein>
<evidence type="ECO:0000313" key="2">
    <source>
        <dbReference type="Proteomes" id="UP001237105"/>
    </source>
</evidence>
<dbReference type="RefSeq" id="WP_282535824.1">
    <property type="nucleotide sequence ID" value="NZ_JASCIS010000013.1"/>
</dbReference>
<evidence type="ECO:0000313" key="1">
    <source>
        <dbReference type="EMBL" id="MDI3419943.1"/>
    </source>
</evidence>
<dbReference type="Proteomes" id="UP001237105">
    <property type="component" value="Unassembled WGS sequence"/>
</dbReference>
<reference evidence="1 2" key="1">
    <citation type="submission" date="2023-05" db="EMBL/GenBank/DDBJ databases">
        <title>Draft genome sequence of Streptomyces sp. B-S-A12 isolated from a cave soil in Thailand.</title>
        <authorList>
            <person name="Chamroensaksri N."/>
            <person name="Muangham S."/>
        </authorList>
    </citation>
    <scope>NUCLEOTIDE SEQUENCE [LARGE SCALE GENOMIC DNA]</scope>
    <source>
        <strain evidence="1 2">B-S-A12</strain>
    </source>
</reference>
<keyword evidence="2" id="KW-1185">Reference proteome</keyword>